<dbReference type="InterPro" id="IPR033892">
    <property type="entry name" value="FNR_bac"/>
</dbReference>
<keyword evidence="8 11" id="KW-0560">Oxidoreductase</keyword>
<protein>
    <recommendedName>
        <fullName evidence="3">ferredoxin--NADP(+) reductase</fullName>
        <ecNumber evidence="3">1.18.1.2</ecNumber>
    </recommendedName>
</protein>
<evidence type="ECO:0000256" key="4">
    <source>
        <dbReference type="ARBA" id="ARBA00022630"/>
    </source>
</evidence>
<dbReference type="InterPro" id="IPR001433">
    <property type="entry name" value="OxRdtase_FAD/NAD-bd"/>
</dbReference>
<evidence type="ECO:0000256" key="2">
    <source>
        <dbReference type="ARBA" id="ARBA00008312"/>
    </source>
</evidence>
<dbReference type="InterPro" id="IPR039261">
    <property type="entry name" value="FNR_nucleotide-bd"/>
</dbReference>
<evidence type="ECO:0000256" key="9">
    <source>
        <dbReference type="ARBA" id="ARBA00047776"/>
    </source>
</evidence>
<dbReference type="Gene3D" id="3.40.50.80">
    <property type="entry name" value="Nucleotide-binding domain of ferredoxin-NADP reductase (FNR) module"/>
    <property type="match status" value="1"/>
</dbReference>
<dbReference type="SUPFAM" id="SSF52343">
    <property type="entry name" value="Ferredoxin reductase-like, C-terminal NADP-linked domain"/>
    <property type="match status" value="1"/>
</dbReference>
<dbReference type="PANTHER" id="PTHR47878:SF1">
    <property type="entry name" value="FLAVODOXIN_FERREDOXIN--NADP REDUCTASE"/>
    <property type="match status" value="1"/>
</dbReference>
<reference evidence="11 12" key="1">
    <citation type="journal article" date="2014" name="BMC Genomics">
        <title>The genome of the intracellular bacterium of the coastal bivalve, Solemya velum: a blueprint for thriving in and out of symbiosis.</title>
        <authorList>
            <person name="Dmytrenko O."/>
            <person name="Russell S.L."/>
            <person name="Loo W.T."/>
            <person name="Fontanez K.M."/>
            <person name="Liao L."/>
            <person name="Roeselers G."/>
            <person name="Sharma R."/>
            <person name="Stewart F.J."/>
            <person name="Newton I.L."/>
            <person name="Woyke T."/>
            <person name="Wu D."/>
            <person name="Lang J.M."/>
            <person name="Eisen J.A."/>
            <person name="Cavanaugh C.M."/>
        </authorList>
    </citation>
    <scope>NUCLEOTIDE SEQUENCE [LARGE SCALE GENOMIC DNA]</scope>
    <source>
        <strain evidence="11 12">WH</strain>
    </source>
</reference>
<comment type="catalytic activity">
    <reaction evidence="9">
        <text>2 reduced [2Fe-2S]-[ferredoxin] + NADP(+) + H(+) = 2 oxidized [2Fe-2S]-[ferredoxin] + NADPH</text>
        <dbReference type="Rhea" id="RHEA:20125"/>
        <dbReference type="Rhea" id="RHEA-COMP:10000"/>
        <dbReference type="Rhea" id="RHEA-COMP:10001"/>
        <dbReference type="ChEBI" id="CHEBI:15378"/>
        <dbReference type="ChEBI" id="CHEBI:33737"/>
        <dbReference type="ChEBI" id="CHEBI:33738"/>
        <dbReference type="ChEBI" id="CHEBI:57783"/>
        <dbReference type="ChEBI" id="CHEBI:58349"/>
        <dbReference type="EC" id="1.18.1.2"/>
    </reaction>
</comment>
<dbReference type="PROSITE" id="PS51384">
    <property type="entry name" value="FAD_FR"/>
    <property type="match status" value="1"/>
</dbReference>
<dbReference type="Gene3D" id="2.40.30.10">
    <property type="entry name" value="Translation factors"/>
    <property type="match status" value="1"/>
</dbReference>
<proteinExistence type="inferred from homology"/>
<name>A0A0B0H8H9_SOVGS</name>
<dbReference type="OrthoDB" id="9784483at2"/>
<dbReference type="InterPro" id="IPR017927">
    <property type="entry name" value="FAD-bd_FR_type"/>
</dbReference>
<dbReference type="Proteomes" id="UP000030856">
    <property type="component" value="Unassembled WGS sequence"/>
</dbReference>
<dbReference type="InterPro" id="IPR051930">
    <property type="entry name" value="FNR_type-1"/>
</dbReference>
<dbReference type="AlphaFoldDB" id="A0A0B0H8H9"/>
<dbReference type="InterPro" id="IPR008333">
    <property type="entry name" value="Cbr1-like_FAD-bd_dom"/>
</dbReference>
<sequence length="245" mass="27697">MANWQTATILNRKVWDDGLISLTLDLELEPFKAGQFIKVGLQVGDERIERPYSLVNSEDQPNAEILFNEVEDGPLTSRLAQLDKGEQLLATTDAHGFLVLDEVPDVPNLWMIATGTGIGPFISMLNSAQSQRFERIVIIHGTTHENSLAYRNQLEGLEHIDQRISYLPVISREKTDGLMEGRITENLSSGEVEKRANLELNAEQNHVLLCGNIDMIRDVQAVLAERDMKKHKRFEPGHISMEKYH</sequence>
<evidence type="ECO:0000256" key="8">
    <source>
        <dbReference type="ARBA" id="ARBA00023002"/>
    </source>
</evidence>
<dbReference type="PANTHER" id="PTHR47878">
    <property type="entry name" value="OXIDOREDUCTASE FAD/NAD(P)-BINDING DOMAIN PROTEIN"/>
    <property type="match status" value="1"/>
</dbReference>
<gene>
    <name evidence="11" type="ORF">JV46_17170</name>
</gene>
<evidence type="ECO:0000256" key="1">
    <source>
        <dbReference type="ARBA" id="ARBA00001974"/>
    </source>
</evidence>
<dbReference type="InterPro" id="IPR017938">
    <property type="entry name" value="Riboflavin_synthase-like_b-brl"/>
</dbReference>
<dbReference type="RefSeq" id="WP_043116254.1">
    <property type="nucleotide sequence ID" value="NZ_JRAA01000001.1"/>
</dbReference>
<keyword evidence="6" id="KW-0274">FAD</keyword>
<feature type="domain" description="FAD-binding FR-type" evidence="10">
    <location>
        <begin position="2"/>
        <end position="101"/>
    </location>
</feature>
<dbReference type="Pfam" id="PF00175">
    <property type="entry name" value="NAD_binding_1"/>
    <property type="match status" value="1"/>
</dbReference>
<dbReference type="eggNOG" id="COG1018">
    <property type="taxonomic scope" value="Bacteria"/>
</dbReference>
<organism evidence="11 12">
    <name type="scientific">Solemya velum gill symbiont</name>
    <dbReference type="NCBI Taxonomy" id="2340"/>
    <lineage>
        <taxon>Bacteria</taxon>
        <taxon>Pseudomonadati</taxon>
        <taxon>Pseudomonadota</taxon>
        <taxon>Gammaproteobacteria</taxon>
        <taxon>sulfur-oxidizing symbionts</taxon>
    </lineage>
</organism>
<evidence type="ECO:0000256" key="5">
    <source>
        <dbReference type="ARBA" id="ARBA00022741"/>
    </source>
</evidence>
<dbReference type="EC" id="1.18.1.2" evidence="3"/>
<comment type="caution">
    <text evidence="11">The sequence shown here is derived from an EMBL/GenBank/DDBJ whole genome shotgun (WGS) entry which is preliminary data.</text>
</comment>
<evidence type="ECO:0000256" key="7">
    <source>
        <dbReference type="ARBA" id="ARBA00022857"/>
    </source>
</evidence>
<evidence type="ECO:0000313" key="11">
    <source>
        <dbReference type="EMBL" id="KHF26483.1"/>
    </source>
</evidence>
<dbReference type="CDD" id="cd06195">
    <property type="entry name" value="FNR1"/>
    <property type="match status" value="1"/>
</dbReference>
<comment type="similarity">
    <text evidence="2">Belongs to the ferredoxin--NADP reductase type 1 family.</text>
</comment>
<evidence type="ECO:0000259" key="10">
    <source>
        <dbReference type="PROSITE" id="PS51384"/>
    </source>
</evidence>
<dbReference type="PATRIC" id="fig|2340.3.peg.996"/>
<dbReference type="GO" id="GO:0000166">
    <property type="term" value="F:nucleotide binding"/>
    <property type="evidence" value="ECO:0007669"/>
    <property type="project" value="UniProtKB-KW"/>
</dbReference>
<dbReference type="GO" id="GO:0034599">
    <property type="term" value="P:cellular response to oxidative stress"/>
    <property type="evidence" value="ECO:0007669"/>
    <property type="project" value="TreeGrafter"/>
</dbReference>
<dbReference type="GO" id="GO:0042167">
    <property type="term" value="P:heme catabolic process"/>
    <property type="evidence" value="ECO:0007669"/>
    <property type="project" value="TreeGrafter"/>
</dbReference>
<accession>A0A0B0H8H9</accession>
<evidence type="ECO:0000256" key="6">
    <source>
        <dbReference type="ARBA" id="ARBA00022827"/>
    </source>
</evidence>
<comment type="cofactor">
    <cofactor evidence="1">
        <name>FAD</name>
        <dbReference type="ChEBI" id="CHEBI:57692"/>
    </cofactor>
</comment>
<dbReference type="Pfam" id="PF00970">
    <property type="entry name" value="FAD_binding_6"/>
    <property type="match status" value="1"/>
</dbReference>
<keyword evidence="12" id="KW-1185">Reference proteome</keyword>
<dbReference type="EMBL" id="JRAA01000001">
    <property type="protein sequence ID" value="KHF26483.1"/>
    <property type="molecule type" value="Genomic_DNA"/>
</dbReference>
<keyword evidence="5" id="KW-0547">Nucleotide-binding</keyword>
<dbReference type="GO" id="GO:0004324">
    <property type="term" value="F:ferredoxin-NADP+ reductase activity"/>
    <property type="evidence" value="ECO:0007669"/>
    <property type="project" value="UniProtKB-EC"/>
</dbReference>
<evidence type="ECO:0000313" key="12">
    <source>
        <dbReference type="Proteomes" id="UP000030856"/>
    </source>
</evidence>
<evidence type="ECO:0000256" key="3">
    <source>
        <dbReference type="ARBA" id="ARBA00013223"/>
    </source>
</evidence>
<keyword evidence="7" id="KW-0521">NADP</keyword>
<dbReference type="STRING" id="2340.JV46_17170"/>
<keyword evidence="4" id="KW-0285">Flavoprotein</keyword>
<dbReference type="SUPFAM" id="SSF63380">
    <property type="entry name" value="Riboflavin synthase domain-like"/>
    <property type="match status" value="1"/>
</dbReference>